<feature type="transmembrane region" description="Helical" evidence="4">
    <location>
        <begin position="173"/>
        <end position="192"/>
    </location>
</feature>
<dbReference type="CDD" id="cd17355">
    <property type="entry name" value="MFS_YcxA_like"/>
    <property type="match status" value="1"/>
</dbReference>
<evidence type="ECO:0000256" key="2">
    <source>
        <dbReference type="ARBA" id="ARBA00022989"/>
    </source>
</evidence>
<accession>A0A1H7ZTF1</accession>
<dbReference type="PANTHER" id="PTHR11360">
    <property type="entry name" value="MONOCARBOXYLATE TRANSPORTER"/>
    <property type="match status" value="1"/>
</dbReference>
<evidence type="ECO:0000256" key="1">
    <source>
        <dbReference type="ARBA" id="ARBA00022692"/>
    </source>
</evidence>
<keyword evidence="2 4" id="KW-1133">Transmembrane helix</keyword>
<evidence type="ECO:0000313" key="6">
    <source>
        <dbReference type="EMBL" id="SEM61922.1"/>
    </source>
</evidence>
<feature type="domain" description="Major facilitator superfamily (MFS) profile" evidence="5">
    <location>
        <begin position="18"/>
        <end position="401"/>
    </location>
</feature>
<organism evidence="6 7">
    <name type="scientific">Bosea lupini</name>
    <dbReference type="NCBI Taxonomy" id="1036779"/>
    <lineage>
        <taxon>Bacteria</taxon>
        <taxon>Pseudomonadati</taxon>
        <taxon>Pseudomonadota</taxon>
        <taxon>Alphaproteobacteria</taxon>
        <taxon>Hyphomicrobiales</taxon>
        <taxon>Boseaceae</taxon>
        <taxon>Bosea</taxon>
    </lineage>
</organism>
<feature type="transmembrane region" description="Helical" evidence="4">
    <location>
        <begin position="283"/>
        <end position="306"/>
    </location>
</feature>
<proteinExistence type="predicted"/>
<keyword evidence="7" id="KW-1185">Reference proteome</keyword>
<feature type="transmembrane region" description="Helical" evidence="4">
    <location>
        <begin position="375"/>
        <end position="398"/>
    </location>
</feature>
<feature type="transmembrane region" description="Helical" evidence="4">
    <location>
        <begin position="141"/>
        <end position="161"/>
    </location>
</feature>
<reference evidence="7" key="1">
    <citation type="submission" date="2016-10" db="EMBL/GenBank/DDBJ databases">
        <authorList>
            <person name="Varghese N."/>
            <person name="Submissions S."/>
        </authorList>
    </citation>
    <scope>NUCLEOTIDE SEQUENCE [LARGE SCALE GENOMIC DNA]</scope>
    <source>
        <strain evidence="7">LMG 26383,CCUG 61248,R- 45681</strain>
    </source>
</reference>
<feature type="transmembrane region" description="Helical" evidence="4">
    <location>
        <begin position="105"/>
        <end position="129"/>
    </location>
</feature>
<feature type="transmembrane region" description="Helical" evidence="4">
    <location>
        <begin position="345"/>
        <end position="369"/>
    </location>
</feature>
<dbReference type="Proteomes" id="UP000199664">
    <property type="component" value="Unassembled WGS sequence"/>
</dbReference>
<keyword evidence="3 4" id="KW-0472">Membrane</keyword>
<dbReference type="InterPro" id="IPR036259">
    <property type="entry name" value="MFS_trans_sf"/>
</dbReference>
<evidence type="ECO:0000259" key="5">
    <source>
        <dbReference type="PROSITE" id="PS50850"/>
    </source>
</evidence>
<name>A0A1H7ZTF1_9HYPH</name>
<dbReference type="InterPro" id="IPR011701">
    <property type="entry name" value="MFS"/>
</dbReference>
<dbReference type="InterPro" id="IPR050327">
    <property type="entry name" value="Proton-linked_MCT"/>
</dbReference>
<dbReference type="PROSITE" id="PS51257">
    <property type="entry name" value="PROKAR_LIPOPROTEIN"/>
    <property type="match status" value="1"/>
</dbReference>
<dbReference type="OrthoDB" id="9796632at2"/>
<sequence>MNAQDARYAPDSSYAWMRLALALLVGTIACVGSWSAVVVVTAVQQEFGVMRADASLPYTFAMIGFGVGNIAMGRLADRFGIVWPIVLGALLLCSGYALASVAGSLWQFALAHGFLIGLGAATGFSPLIADLSHWFRRYRGLAVVFGASGSYLAGMFWPQLINWGVQTHGLRTTHLWLGIACLVVMLPLAPLFRRRPNAASIAAAEATSAGARGSLGLSPNQLQLLLVVAGFCCCVAMSMPQVHIVAYCSDLGYGVARGAEMLSVMMALGIVSRISSGFVADKIGGTATLALSSLMQGMALFLYLWFDGLSSLFIVTGIFGLFQGGIVPMYAVIIRDYMPPREAGVRIGVVMSATIFGMAFGGWVSGLIFDATSSYRLAFLNGLAWNLINLSIVCWLMLKARPKLAAA</sequence>
<dbReference type="Pfam" id="PF07690">
    <property type="entry name" value="MFS_1"/>
    <property type="match status" value="1"/>
</dbReference>
<feature type="transmembrane region" description="Helical" evidence="4">
    <location>
        <begin position="55"/>
        <end position="72"/>
    </location>
</feature>
<keyword evidence="1 4" id="KW-0812">Transmembrane</keyword>
<dbReference type="SUPFAM" id="SSF103473">
    <property type="entry name" value="MFS general substrate transporter"/>
    <property type="match status" value="1"/>
</dbReference>
<dbReference type="Gene3D" id="1.20.1250.20">
    <property type="entry name" value="MFS general substrate transporter like domains"/>
    <property type="match status" value="2"/>
</dbReference>
<feature type="transmembrane region" description="Helical" evidence="4">
    <location>
        <begin position="79"/>
        <end position="99"/>
    </location>
</feature>
<dbReference type="GO" id="GO:0022857">
    <property type="term" value="F:transmembrane transporter activity"/>
    <property type="evidence" value="ECO:0007669"/>
    <property type="project" value="InterPro"/>
</dbReference>
<feature type="transmembrane region" description="Helical" evidence="4">
    <location>
        <begin position="312"/>
        <end position="333"/>
    </location>
</feature>
<dbReference type="AlphaFoldDB" id="A0A1H7ZTF1"/>
<dbReference type="PANTHER" id="PTHR11360:SF290">
    <property type="entry name" value="MONOCARBOXYLATE MFS PERMEASE"/>
    <property type="match status" value="1"/>
</dbReference>
<feature type="transmembrane region" description="Helical" evidence="4">
    <location>
        <begin position="21"/>
        <end position="43"/>
    </location>
</feature>
<dbReference type="PROSITE" id="PS50850">
    <property type="entry name" value="MFS"/>
    <property type="match status" value="1"/>
</dbReference>
<evidence type="ECO:0000256" key="4">
    <source>
        <dbReference type="SAM" id="Phobius"/>
    </source>
</evidence>
<dbReference type="RefSeq" id="WP_091842766.1">
    <property type="nucleotide sequence ID" value="NZ_FOAN01000016.1"/>
</dbReference>
<evidence type="ECO:0000313" key="7">
    <source>
        <dbReference type="Proteomes" id="UP000199664"/>
    </source>
</evidence>
<dbReference type="STRING" id="1036779.SAMN04515666_11610"/>
<dbReference type="EMBL" id="FOAN01000016">
    <property type="protein sequence ID" value="SEM61922.1"/>
    <property type="molecule type" value="Genomic_DNA"/>
</dbReference>
<feature type="transmembrane region" description="Helical" evidence="4">
    <location>
        <begin position="222"/>
        <end position="239"/>
    </location>
</feature>
<evidence type="ECO:0000256" key="3">
    <source>
        <dbReference type="ARBA" id="ARBA00023136"/>
    </source>
</evidence>
<dbReference type="InterPro" id="IPR020846">
    <property type="entry name" value="MFS_dom"/>
</dbReference>
<gene>
    <name evidence="6" type="ORF">SAMN04515666_11610</name>
</gene>
<protein>
    <submittedName>
        <fullName evidence="6">Cyanate permease</fullName>
    </submittedName>
</protein>